<dbReference type="AlphaFoldDB" id="A0A1T4LUI7"/>
<dbReference type="Proteomes" id="UP000191418">
    <property type="component" value="Unassembled WGS sequence"/>
</dbReference>
<dbReference type="Pfam" id="PF13511">
    <property type="entry name" value="DUF4124"/>
    <property type="match status" value="1"/>
</dbReference>
<evidence type="ECO:0000313" key="2">
    <source>
        <dbReference type="EMBL" id="OPX56356.1"/>
    </source>
</evidence>
<protein>
    <recommendedName>
        <fullName evidence="1">DUF4124 domain-containing protein</fullName>
    </recommendedName>
</protein>
<dbReference type="EMBL" id="MTSM01000004">
    <property type="protein sequence ID" value="OPX56356.1"/>
    <property type="molecule type" value="Genomic_DNA"/>
</dbReference>
<name>A0A1T4LUI7_9GAMM</name>
<comment type="caution">
    <text evidence="2">The sequence shown here is derived from an EMBL/GenBank/DDBJ whole genome shotgun (WGS) entry which is preliminary data.</text>
</comment>
<proteinExistence type="predicted"/>
<evidence type="ECO:0000313" key="3">
    <source>
        <dbReference type="Proteomes" id="UP000191418"/>
    </source>
</evidence>
<dbReference type="OrthoDB" id="6366673at2"/>
<sequence>MKQAFLLHIFLLRTLIAGLGLSLSFSLSAAPLYHWLDEQGYPVYSDLPQGASRIQQHQSHSLPQAQPHTQVQLAEGYTYQSLRLKSYQTEQPNQRIIRVHITPTLHKTHRIALYLDEKPYQSAIHSVNFLLHQLPKGRHKLTAQVQDRQGRVLLTSKAIDLITLH</sequence>
<dbReference type="STRING" id="64969.SAMN02745127_00536"/>
<organism evidence="2 3">
    <name type="scientific">Oceanospirillum multiglobuliferum</name>
    <dbReference type="NCBI Taxonomy" id="64969"/>
    <lineage>
        <taxon>Bacteria</taxon>
        <taxon>Pseudomonadati</taxon>
        <taxon>Pseudomonadota</taxon>
        <taxon>Gammaproteobacteria</taxon>
        <taxon>Oceanospirillales</taxon>
        <taxon>Oceanospirillaceae</taxon>
        <taxon>Oceanospirillum</taxon>
    </lineage>
</organism>
<dbReference type="RefSeq" id="WP_078744150.1">
    <property type="nucleotide sequence ID" value="NZ_FUXG01000003.1"/>
</dbReference>
<feature type="domain" description="DUF4124" evidence="1">
    <location>
        <begin position="21"/>
        <end position="65"/>
    </location>
</feature>
<evidence type="ECO:0000259" key="1">
    <source>
        <dbReference type="Pfam" id="PF13511"/>
    </source>
</evidence>
<dbReference type="InterPro" id="IPR025392">
    <property type="entry name" value="DUF4124"/>
</dbReference>
<gene>
    <name evidence="2" type="ORF">BTE48_05155</name>
</gene>
<keyword evidence="3" id="KW-1185">Reference proteome</keyword>
<reference evidence="2 3" key="1">
    <citation type="submission" date="2017-01" db="EMBL/GenBank/DDBJ databases">
        <title>Genome Sequencing of a Marine Spirillum, Oceanospirillum multiglobuliferum ATCC 33336, from Japan.</title>
        <authorList>
            <person name="Carney J.G."/>
            <person name="Trachtenberg A.M."/>
            <person name="Rheaume B.A."/>
            <person name="Linnane J.D."/>
            <person name="Pitts N.L."/>
            <person name="Mykles D.L."/>
            <person name="Maclea K.S."/>
        </authorList>
    </citation>
    <scope>NUCLEOTIDE SEQUENCE [LARGE SCALE GENOMIC DNA]</scope>
    <source>
        <strain evidence="2 3">ATCC 33336</strain>
    </source>
</reference>
<accession>A0A1T4LUI7</accession>